<evidence type="ECO:0000313" key="2">
    <source>
        <dbReference type="EMBL" id="SHK79566.1"/>
    </source>
</evidence>
<evidence type="ECO:0008006" key="4">
    <source>
        <dbReference type="Google" id="ProtNLM"/>
    </source>
</evidence>
<evidence type="ECO:0000313" key="3">
    <source>
        <dbReference type="Proteomes" id="UP000184363"/>
    </source>
</evidence>
<reference evidence="2 3" key="1">
    <citation type="submission" date="2016-11" db="EMBL/GenBank/DDBJ databases">
        <authorList>
            <person name="Jaros S."/>
            <person name="Januszkiewicz K."/>
            <person name="Wedrychowicz H."/>
        </authorList>
    </citation>
    <scope>NUCLEOTIDE SEQUENCE [LARGE SCALE GENOMIC DNA]</scope>
    <source>
        <strain evidence="2 3">DSM 43832</strain>
    </source>
</reference>
<keyword evidence="1" id="KW-0732">Signal</keyword>
<sequence>MSSFARRSIRVTAAAAGIAALGVGFAGQALAAPSLPEVPELPAVDPAALPSVDSVPGLDSFTQVVDTVQSSTPSVTDLPDAFHFEVPTVDTGAFETGSVDPTSALPSLDVPTELAAASLPSADVASFNGSVNDYQVSNPALPSLDSLTGLTSQLPSL</sequence>
<dbReference type="AlphaFoldDB" id="A0A1M6VE62"/>
<evidence type="ECO:0000256" key="1">
    <source>
        <dbReference type="SAM" id="SignalP"/>
    </source>
</evidence>
<name>A0A1M6VE62_PSETH</name>
<protein>
    <recommendedName>
        <fullName evidence="4">GLTT repeat-containing protein</fullName>
    </recommendedName>
</protein>
<dbReference type="RefSeq" id="WP_073457967.1">
    <property type="nucleotide sequence ID" value="NZ_FRAP01000012.1"/>
</dbReference>
<feature type="chain" id="PRO_5012432397" description="GLTT repeat-containing protein" evidence="1">
    <location>
        <begin position="32"/>
        <end position="157"/>
    </location>
</feature>
<accession>A0A1M6VE62</accession>
<gene>
    <name evidence="2" type="ORF">SAMN05443637_11264</name>
</gene>
<dbReference type="EMBL" id="FRAP01000012">
    <property type="protein sequence ID" value="SHK79566.1"/>
    <property type="molecule type" value="Genomic_DNA"/>
</dbReference>
<organism evidence="2 3">
    <name type="scientific">Pseudonocardia thermophila</name>
    <dbReference type="NCBI Taxonomy" id="1848"/>
    <lineage>
        <taxon>Bacteria</taxon>
        <taxon>Bacillati</taxon>
        <taxon>Actinomycetota</taxon>
        <taxon>Actinomycetes</taxon>
        <taxon>Pseudonocardiales</taxon>
        <taxon>Pseudonocardiaceae</taxon>
        <taxon>Pseudonocardia</taxon>
    </lineage>
</organism>
<keyword evidence="3" id="KW-1185">Reference proteome</keyword>
<dbReference type="Proteomes" id="UP000184363">
    <property type="component" value="Unassembled WGS sequence"/>
</dbReference>
<feature type="signal peptide" evidence="1">
    <location>
        <begin position="1"/>
        <end position="31"/>
    </location>
</feature>
<proteinExistence type="predicted"/>